<evidence type="ECO:0000256" key="1">
    <source>
        <dbReference type="ARBA" id="ARBA00004370"/>
    </source>
</evidence>
<accession>A0ABW5IVJ8</accession>
<gene>
    <name evidence="7 8" type="primary">atpH</name>
    <name evidence="8" type="ORF">ACFSTG_05815</name>
</gene>
<dbReference type="SUPFAM" id="SSF47928">
    <property type="entry name" value="N-terminal domain of the delta subunit of the F1F0-ATP synthase"/>
    <property type="match status" value="1"/>
</dbReference>
<dbReference type="PRINTS" id="PR00125">
    <property type="entry name" value="ATPASEDELTA"/>
</dbReference>
<dbReference type="Gene3D" id="1.10.520.20">
    <property type="entry name" value="N-terminal domain of the delta subunit of the F1F0-ATP synthase"/>
    <property type="match status" value="1"/>
</dbReference>
<keyword evidence="6 7" id="KW-0066">ATP synthesis</keyword>
<comment type="caution">
    <text evidence="8">The sequence shown here is derived from an EMBL/GenBank/DDBJ whole genome shotgun (WGS) entry which is preliminary data.</text>
</comment>
<evidence type="ECO:0000256" key="7">
    <source>
        <dbReference type="HAMAP-Rule" id="MF_01416"/>
    </source>
</evidence>
<proteinExistence type="inferred from homology"/>
<keyword evidence="2 7" id="KW-0813">Transport</keyword>
<dbReference type="HAMAP" id="MF_01416">
    <property type="entry name" value="ATP_synth_delta_bact"/>
    <property type="match status" value="1"/>
</dbReference>
<evidence type="ECO:0000256" key="6">
    <source>
        <dbReference type="ARBA" id="ARBA00023310"/>
    </source>
</evidence>
<keyword evidence="9" id="KW-1185">Reference proteome</keyword>
<dbReference type="NCBIfam" id="TIGR01145">
    <property type="entry name" value="ATP_synt_delta"/>
    <property type="match status" value="1"/>
</dbReference>
<name>A0ABW5IVJ8_9FLAO</name>
<keyword evidence="3 7" id="KW-0375">Hydrogen ion transport</keyword>
<reference evidence="9" key="1">
    <citation type="journal article" date="2019" name="Int. J. Syst. Evol. Microbiol.">
        <title>The Global Catalogue of Microorganisms (GCM) 10K type strain sequencing project: providing services to taxonomists for standard genome sequencing and annotation.</title>
        <authorList>
            <consortium name="The Broad Institute Genomics Platform"/>
            <consortium name="The Broad Institute Genome Sequencing Center for Infectious Disease"/>
            <person name="Wu L."/>
            <person name="Ma J."/>
        </authorList>
    </citation>
    <scope>NUCLEOTIDE SEQUENCE [LARGE SCALE GENOMIC DNA]</scope>
    <source>
        <strain evidence="9">KCTC 42585</strain>
    </source>
</reference>
<evidence type="ECO:0000256" key="4">
    <source>
        <dbReference type="ARBA" id="ARBA00023065"/>
    </source>
</evidence>
<comment type="subcellular location">
    <subcellularLocation>
        <location evidence="7">Cell membrane</location>
        <topology evidence="7">Peripheral membrane protein</topology>
    </subcellularLocation>
    <subcellularLocation>
        <location evidence="1">Membrane</location>
    </subcellularLocation>
</comment>
<dbReference type="InterPro" id="IPR026015">
    <property type="entry name" value="ATP_synth_OSCP/delta_N_sf"/>
</dbReference>
<evidence type="ECO:0000256" key="5">
    <source>
        <dbReference type="ARBA" id="ARBA00023136"/>
    </source>
</evidence>
<evidence type="ECO:0000313" key="9">
    <source>
        <dbReference type="Proteomes" id="UP001597468"/>
    </source>
</evidence>
<dbReference type="Pfam" id="PF00213">
    <property type="entry name" value="OSCP"/>
    <property type="match status" value="1"/>
</dbReference>
<evidence type="ECO:0000256" key="3">
    <source>
        <dbReference type="ARBA" id="ARBA00022781"/>
    </source>
</evidence>
<comment type="function">
    <text evidence="7">F(1)F(0) ATP synthase produces ATP from ADP in the presence of a proton or sodium gradient. F-type ATPases consist of two structural domains, F(1) containing the extramembraneous catalytic core and F(0) containing the membrane proton channel, linked together by a central stalk and a peripheral stalk. During catalysis, ATP synthesis in the catalytic domain of F(1) is coupled via a rotary mechanism of the central stalk subunits to proton translocation.</text>
</comment>
<protein>
    <recommendedName>
        <fullName evidence="7">ATP synthase subunit delta</fullName>
    </recommendedName>
    <alternativeName>
        <fullName evidence="7">ATP synthase F(1) sector subunit delta</fullName>
    </alternativeName>
    <alternativeName>
        <fullName evidence="7">F-type ATPase subunit delta</fullName>
        <shortName evidence="7">F-ATPase subunit delta</shortName>
    </alternativeName>
</protein>
<dbReference type="RefSeq" id="WP_380749521.1">
    <property type="nucleotide sequence ID" value="NZ_JBHULT010000006.1"/>
</dbReference>
<dbReference type="Proteomes" id="UP001597468">
    <property type="component" value="Unassembled WGS sequence"/>
</dbReference>
<keyword evidence="5 7" id="KW-0472">Membrane</keyword>
<comment type="function">
    <text evidence="7">This protein is part of the stalk that links CF(0) to CF(1). It either transmits conformational changes from CF(0) to CF(1) or is implicated in proton conduction.</text>
</comment>
<keyword evidence="7" id="KW-0139">CF(1)</keyword>
<organism evidence="8 9">
    <name type="scientific">Salinimicrobium flavum</name>
    <dbReference type="NCBI Taxonomy" id="1737065"/>
    <lineage>
        <taxon>Bacteria</taxon>
        <taxon>Pseudomonadati</taxon>
        <taxon>Bacteroidota</taxon>
        <taxon>Flavobacteriia</taxon>
        <taxon>Flavobacteriales</taxon>
        <taxon>Flavobacteriaceae</taxon>
        <taxon>Salinimicrobium</taxon>
    </lineage>
</organism>
<sequence length="185" mass="20597">MQGSKAALRYAKAVLSLAKDNNLTNEVNKDMILINDTISNNEELQGFLKSPVVKDNMKKNALLEIFKDVQGVTTGLFGILIENNRIDILDRVASTYRELYNELNGVQVAKVTTAFPLTPALETMIQAKVKELTGNEAQINNVIDESIIGGFILRVGDIQYNGSVKAQLNNLKREFKNNTYVSKFN</sequence>
<keyword evidence="7" id="KW-1003">Cell membrane</keyword>
<dbReference type="PANTHER" id="PTHR11910">
    <property type="entry name" value="ATP SYNTHASE DELTA CHAIN"/>
    <property type="match status" value="1"/>
</dbReference>
<keyword evidence="4 7" id="KW-0406">Ion transport</keyword>
<evidence type="ECO:0000256" key="2">
    <source>
        <dbReference type="ARBA" id="ARBA00022448"/>
    </source>
</evidence>
<evidence type="ECO:0000313" key="8">
    <source>
        <dbReference type="EMBL" id="MFD2517403.1"/>
    </source>
</evidence>
<comment type="similarity">
    <text evidence="7">Belongs to the ATPase delta chain family.</text>
</comment>
<dbReference type="EMBL" id="JBHULT010000006">
    <property type="protein sequence ID" value="MFD2517403.1"/>
    <property type="molecule type" value="Genomic_DNA"/>
</dbReference>
<dbReference type="InterPro" id="IPR000711">
    <property type="entry name" value="ATPase_OSCP/dsu"/>
</dbReference>